<keyword evidence="6" id="KW-1185">Reference proteome</keyword>
<dbReference type="PANTHER" id="PTHR30469:SF15">
    <property type="entry name" value="HLYD FAMILY OF SECRETION PROTEINS"/>
    <property type="match status" value="1"/>
</dbReference>
<feature type="coiled-coil region" evidence="2">
    <location>
        <begin position="172"/>
        <end position="199"/>
    </location>
</feature>
<feature type="domain" description="Multidrug resistance protein MdtA-like C-terminal permuted SH3" evidence="4">
    <location>
        <begin position="322"/>
        <end position="379"/>
    </location>
</feature>
<dbReference type="Gene3D" id="1.10.287.470">
    <property type="entry name" value="Helix hairpin bin"/>
    <property type="match status" value="1"/>
</dbReference>
<evidence type="ECO:0000259" key="4">
    <source>
        <dbReference type="Pfam" id="PF25967"/>
    </source>
</evidence>
<dbReference type="Gene3D" id="2.40.30.170">
    <property type="match status" value="1"/>
</dbReference>
<organism evidence="5 6">
    <name type="scientific">Algicella marina</name>
    <dbReference type="NCBI Taxonomy" id="2683284"/>
    <lineage>
        <taxon>Bacteria</taxon>
        <taxon>Pseudomonadati</taxon>
        <taxon>Pseudomonadota</taxon>
        <taxon>Alphaproteobacteria</taxon>
        <taxon>Rhodobacterales</taxon>
        <taxon>Paracoccaceae</taxon>
        <taxon>Algicella</taxon>
    </lineage>
</organism>
<sequence length="393" mass="41896">MRDRAHPARQWRRRRYDRCHQGGTTALSGPHRYLLGGRTVIRRLAAILVFLPLSALAEDAAEVSQVPRPVVTEIVSLTAATGNDYVGTVASRTGTDLGFPLAGRLAERPAGAADRVEAGDVLARLDPETLDADVRAAEAGVTVAQAQYRSAEDAEARARELAARGVDSETRLEDAGRALVAAEARLEQAQATLARAEDMRSLAILRAAENGVITEVYAEPGAALAAGQAVLRLAGTDEREVVIDLTEQDVATLEVGTRFDALLAVDPRIAANAILSRIDPVAERATRTRRLHLTLVDPSDAFRLGALVRVRPQADSEATSTLPLAALVDPDGSPSVWKVDRSDSTVVRTPVTLGEAFGSRVRILQGIAPGDEVVIKGIHSLSDGQHVGRRIEP</sequence>
<dbReference type="InterPro" id="IPR058792">
    <property type="entry name" value="Beta-barrel_RND_2"/>
</dbReference>
<evidence type="ECO:0000259" key="3">
    <source>
        <dbReference type="Pfam" id="PF25954"/>
    </source>
</evidence>
<proteinExistence type="inferred from homology"/>
<dbReference type="GO" id="GO:1990281">
    <property type="term" value="C:efflux pump complex"/>
    <property type="evidence" value="ECO:0007669"/>
    <property type="project" value="TreeGrafter"/>
</dbReference>
<dbReference type="Pfam" id="PF25954">
    <property type="entry name" value="Beta-barrel_RND_2"/>
    <property type="match status" value="1"/>
</dbReference>
<keyword evidence="2" id="KW-0175">Coiled coil</keyword>
<accession>A0A6P1SY23</accession>
<protein>
    <submittedName>
        <fullName evidence="5">Efflux RND transporter periplasmic adaptor subunit</fullName>
    </submittedName>
</protein>
<reference evidence="5 6" key="1">
    <citation type="submission" date="2019-12" db="EMBL/GenBank/DDBJ databases">
        <title>Complete genome sequence of Algicella marina strain 9Alg 56(T) isolated from the red alga Tichocarpus crinitus.</title>
        <authorList>
            <person name="Kim S.-G."/>
            <person name="Nedashkovskaya O.I."/>
        </authorList>
    </citation>
    <scope>NUCLEOTIDE SEQUENCE [LARGE SCALE GENOMIC DNA]</scope>
    <source>
        <strain evidence="5 6">9Alg 56</strain>
    </source>
</reference>
<dbReference type="EMBL" id="CP046620">
    <property type="protein sequence ID" value="QHQ34253.1"/>
    <property type="molecule type" value="Genomic_DNA"/>
</dbReference>
<dbReference type="InterPro" id="IPR006143">
    <property type="entry name" value="RND_pump_MFP"/>
</dbReference>
<dbReference type="Gene3D" id="2.40.420.20">
    <property type="match status" value="1"/>
</dbReference>
<dbReference type="NCBIfam" id="TIGR01730">
    <property type="entry name" value="RND_mfp"/>
    <property type="match status" value="1"/>
</dbReference>
<dbReference type="AlphaFoldDB" id="A0A6P1SY23"/>
<evidence type="ECO:0000256" key="2">
    <source>
        <dbReference type="SAM" id="Coils"/>
    </source>
</evidence>
<dbReference type="Proteomes" id="UP000464495">
    <property type="component" value="Chromosome"/>
</dbReference>
<gene>
    <name evidence="5" type="ORF">GO499_03125</name>
</gene>
<dbReference type="Gene3D" id="2.40.50.100">
    <property type="match status" value="1"/>
</dbReference>
<evidence type="ECO:0000256" key="1">
    <source>
        <dbReference type="ARBA" id="ARBA00009477"/>
    </source>
</evidence>
<feature type="domain" description="CusB-like beta-barrel" evidence="3">
    <location>
        <begin position="241"/>
        <end position="314"/>
    </location>
</feature>
<dbReference type="PANTHER" id="PTHR30469">
    <property type="entry name" value="MULTIDRUG RESISTANCE PROTEIN MDTA"/>
    <property type="match status" value="1"/>
</dbReference>
<evidence type="ECO:0000313" key="6">
    <source>
        <dbReference type="Proteomes" id="UP000464495"/>
    </source>
</evidence>
<dbReference type="Pfam" id="PF25967">
    <property type="entry name" value="RND-MFP_C"/>
    <property type="match status" value="1"/>
</dbReference>
<comment type="similarity">
    <text evidence="1">Belongs to the membrane fusion protein (MFP) (TC 8.A.1) family.</text>
</comment>
<dbReference type="GO" id="GO:0015562">
    <property type="term" value="F:efflux transmembrane transporter activity"/>
    <property type="evidence" value="ECO:0007669"/>
    <property type="project" value="TreeGrafter"/>
</dbReference>
<dbReference type="InterPro" id="IPR058627">
    <property type="entry name" value="MdtA-like_C"/>
</dbReference>
<dbReference type="KEGG" id="amaq:GO499_03125"/>
<evidence type="ECO:0000313" key="5">
    <source>
        <dbReference type="EMBL" id="QHQ34253.1"/>
    </source>
</evidence>
<dbReference type="SUPFAM" id="SSF111369">
    <property type="entry name" value="HlyD-like secretion proteins"/>
    <property type="match status" value="1"/>
</dbReference>
<name>A0A6P1SY23_9RHOB</name>